<organism evidence="9 10">
    <name type="scientific">Frankia canadensis</name>
    <dbReference type="NCBI Taxonomy" id="1836972"/>
    <lineage>
        <taxon>Bacteria</taxon>
        <taxon>Bacillati</taxon>
        <taxon>Actinomycetota</taxon>
        <taxon>Actinomycetes</taxon>
        <taxon>Frankiales</taxon>
        <taxon>Frankiaceae</taxon>
        <taxon>Frankia</taxon>
    </lineage>
</organism>
<feature type="transmembrane region" description="Helical" evidence="8">
    <location>
        <begin position="349"/>
        <end position="367"/>
    </location>
</feature>
<dbReference type="InterPro" id="IPR010290">
    <property type="entry name" value="TM_effector"/>
</dbReference>
<dbReference type="EMBL" id="FZMO01000555">
    <property type="protein sequence ID" value="SNQ51935.1"/>
    <property type="molecule type" value="Genomic_DNA"/>
</dbReference>
<feature type="transmembrane region" description="Helical" evidence="8">
    <location>
        <begin position="379"/>
        <end position="397"/>
    </location>
</feature>
<dbReference type="RefSeq" id="WP_207770593.1">
    <property type="nucleotide sequence ID" value="NZ_FZMO01000555.1"/>
</dbReference>
<keyword evidence="10" id="KW-1185">Reference proteome</keyword>
<feature type="transmembrane region" description="Helical" evidence="8">
    <location>
        <begin position="224"/>
        <end position="245"/>
    </location>
</feature>
<dbReference type="PANTHER" id="PTHR23513:SF11">
    <property type="entry name" value="STAPHYLOFERRIN A TRANSPORTER"/>
    <property type="match status" value="1"/>
</dbReference>
<evidence type="ECO:0000256" key="5">
    <source>
        <dbReference type="ARBA" id="ARBA00022989"/>
    </source>
</evidence>
<dbReference type="GO" id="GO:0005886">
    <property type="term" value="C:plasma membrane"/>
    <property type="evidence" value="ECO:0007669"/>
    <property type="project" value="UniProtKB-SubCell"/>
</dbReference>
<keyword evidence="4 8" id="KW-0812">Transmembrane</keyword>
<sequence>MIGGVFRSLRVHNFRLFAGGQVLSVTGTWMMFTAQDWLVLSLSHDSGSALALVTALQFTPVMLLTLYGGRLADRYDKRHLLTGANLVAGVLSTALALLVFTGAVRLWQVCLFALGIGLVNAVEMPTRMAFISELVGPELLPNASALSAAYFNTARVLGPAAAGPLIAAFGTGPAMTINAGSYLATVVGLRLMRPGEIRRHRRAAGEPAPRVVDGLRYVRGRADLVVVFGLVATVGLFGMNFQLTVPLLARTVFHAGATSFGLLTTGLAAGSLLAAFVTTGRRTRPSAWLVIGWAGVFGLVEAAAGCAPSYPVAIALLAVTGFAMLYFMQAANHRIQLGSDPAFRGRVMALYALILQGTTPLGAALVGGLTDAADARAGLYVGGLLSALAALAAAVAHRSWASAREDRAVTTAEPESATSATVPATSTGPQAEERVSAHG</sequence>
<reference evidence="9 10" key="1">
    <citation type="submission" date="2017-06" db="EMBL/GenBank/DDBJ databases">
        <authorList>
            <person name="Kim H.J."/>
            <person name="Triplett B.A."/>
        </authorList>
    </citation>
    <scope>NUCLEOTIDE SEQUENCE [LARGE SCALE GENOMIC DNA]</scope>
    <source>
        <strain evidence="9">FRACA_ARgP5</strain>
    </source>
</reference>
<proteinExistence type="predicted"/>
<dbReference type="CDD" id="cd06173">
    <property type="entry name" value="MFS_MefA_like"/>
    <property type="match status" value="1"/>
</dbReference>
<dbReference type="Proteomes" id="UP000234331">
    <property type="component" value="Unassembled WGS sequence"/>
</dbReference>
<evidence type="ECO:0000313" key="10">
    <source>
        <dbReference type="Proteomes" id="UP000234331"/>
    </source>
</evidence>
<evidence type="ECO:0000256" key="2">
    <source>
        <dbReference type="ARBA" id="ARBA00022448"/>
    </source>
</evidence>
<evidence type="ECO:0000256" key="6">
    <source>
        <dbReference type="ARBA" id="ARBA00023136"/>
    </source>
</evidence>
<dbReference type="InterPro" id="IPR036259">
    <property type="entry name" value="MFS_trans_sf"/>
</dbReference>
<dbReference type="Gene3D" id="1.20.1250.20">
    <property type="entry name" value="MFS general substrate transporter like domains"/>
    <property type="match status" value="1"/>
</dbReference>
<feature type="transmembrane region" description="Helical" evidence="8">
    <location>
        <begin position="12"/>
        <end position="32"/>
    </location>
</feature>
<feature type="transmembrane region" description="Helical" evidence="8">
    <location>
        <begin position="287"/>
        <end position="304"/>
    </location>
</feature>
<keyword evidence="3" id="KW-1003">Cell membrane</keyword>
<gene>
    <name evidence="9" type="ORF">FRACA_870010</name>
</gene>
<dbReference type="PANTHER" id="PTHR23513">
    <property type="entry name" value="INTEGRAL MEMBRANE EFFLUX PROTEIN-RELATED"/>
    <property type="match status" value="1"/>
</dbReference>
<feature type="region of interest" description="Disordered" evidence="7">
    <location>
        <begin position="406"/>
        <end position="439"/>
    </location>
</feature>
<feature type="transmembrane region" description="Helical" evidence="8">
    <location>
        <begin position="80"/>
        <end position="100"/>
    </location>
</feature>
<feature type="transmembrane region" description="Helical" evidence="8">
    <location>
        <begin position="251"/>
        <end position="275"/>
    </location>
</feature>
<keyword evidence="5 8" id="KW-1133">Transmembrane helix</keyword>
<evidence type="ECO:0000256" key="3">
    <source>
        <dbReference type="ARBA" id="ARBA00022475"/>
    </source>
</evidence>
<keyword evidence="2" id="KW-0813">Transport</keyword>
<feature type="transmembrane region" description="Helical" evidence="8">
    <location>
        <begin position="47"/>
        <end position="68"/>
    </location>
</feature>
<dbReference type="SUPFAM" id="SSF103473">
    <property type="entry name" value="MFS general substrate transporter"/>
    <property type="match status" value="1"/>
</dbReference>
<evidence type="ECO:0000256" key="8">
    <source>
        <dbReference type="SAM" id="Phobius"/>
    </source>
</evidence>
<protein>
    <submittedName>
        <fullName evidence="9">Integral membrane efflux protein</fullName>
    </submittedName>
</protein>
<evidence type="ECO:0000256" key="7">
    <source>
        <dbReference type="SAM" id="MobiDB-lite"/>
    </source>
</evidence>
<dbReference type="Pfam" id="PF05977">
    <property type="entry name" value="MFS_3"/>
    <property type="match status" value="1"/>
</dbReference>
<feature type="compositionally biased region" description="Low complexity" evidence="7">
    <location>
        <begin position="409"/>
        <end position="427"/>
    </location>
</feature>
<evidence type="ECO:0000256" key="1">
    <source>
        <dbReference type="ARBA" id="ARBA00004651"/>
    </source>
</evidence>
<feature type="transmembrane region" description="Helical" evidence="8">
    <location>
        <begin position="310"/>
        <end position="328"/>
    </location>
</feature>
<comment type="subcellular location">
    <subcellularLocation>
        <location evidence="1">Cell membrane</location>
        <topology evidence="1">Multi-pass membrane protein</topology>
    </subcellularLocation>
</comment>
<evidence type="ECO:0000313" key="9">
    <source>
        <dbReference type="EMBL" id="SNQ51935.1"/>
    </source>
</evidence>
<dbReference type="AlphaFoldDB" id="A0A2I2L205"/>
<keyword evidence="6 8" id="KW-0472">Membrane</keyword>
<accession>A0A2I2L205</accession>
<evidence type="ECO:0000256" key="4">
    <source>
        <dbReference type="ARBA" id="ARBA00022692"/>
    </source>
</evidence>
<name>A0A2I2L205_9ACTN</name>